<proteinExistence type="predicted"/>
<accession>A0A061R1G6</accession>
<sequence>EDEEDLELRVDAGATPERVMGSEWVASLRVVADSLAAAGMGTLNAQVASGAVGISRSGRRHICSRPESAPSRFPRN</sequence>
<gene>
    <name evidence="1" type="ORF">TSPGSL018_12897</name>
</gene>
<name>A0A061R1G6_9CHLO</name>
<feature type="non-terminal residue" evidence="1">
    <location>
        <position position="1"/>
    </location>
</feature>
<protein>
    <submittedName>
        <fullName evidence="1">Uncharacterized protein</fullName>
    </submittedName>
</protein>
<dbReference type="AlphaFoldDB" id="A0A061R1G6"/>
<reference evidence="1" key="1">
    <citation type="submission" date="2014-05" db="EMBL/GenBank/DDBJ databases">
        <title>The transcriptome of the halophilic microalga Tetraselmis sp. GSL018 isolated from the Great Salt Lake, Utah.</title>
        <authorList>
            <person name="Jinkerson R.E."/>
            <person name="D'Adamo S."/>
            <person name="Posewitz M.C."/>
        </authorList>
    </citation>
    <scope>NUCLEOTIDE SEQUENCE</scope>
    <source>
        <strain evidence="1">GSL018</strain>
    </source>
</reference>
<organism evidence="1">
    <name type="scientific">Tetraselmis sp. GSL018</name>
    <dbReference type="NCBI Taxonomy" id="582737"/>
    <lineage>
        <taxon>Eukaryota</taxon>
        <taxon>Viridiplantae</taxon>
        <taxon>Chlorophyta</taxon>
        <taxon>core chlorophytes</taxon>
        <taxon>Chlorodendrophyceae</taxon>
        <taxon>Chlorodendrales</taxon>
        <taxon>Chlorodendraceae</taxon>
        <taxon>Tetraselmis</taxon>
    </lineage>
</organism>
<dbReference type="EMBL" id="GBEZ01019866">
    <property type="protein sequence ID" value="JAC66747.1"/>
    <property type="molecule type" value="Transcribed_RNA"/>
</dbReference>
<evidence type="ECO:0000313" key="1">
    <source>
        <dbReference type="EMBL" id="JAC66747.1"/>
    </source>
</evidence>